<keyword evidence="10" id="KW-0676">Redox-active center</keyword>
<dbReference type="EMBL" id="MCFC01000001">
    <property type="protein sequence ID" value="ORY35462.1"/>
    <property type="molecule type" value="Genomic_DNA"/>
</dbReference>
<dbReference type="PROSITE" id="PS51808">
    <property type="entry name" value="CHCH"/>
    <property type="match status" value="1"/>
</dbReference>
<evidence type="ECO:0000256" key="7">
    <source>
        <dbReference type="ARBA" id="ARBA00023010"/>
    </source>
</evidence>
<dbReference type="OrthoDB" id="7481291at2759"/>
<dbReference type="InterPro" id="IPR010625">
    <property type="entry name" value="CHCH"/>
</dbReference>
<protein>
    <recommendedName>
        <fullName evidence="3">Mitochondrial intermembrane space import and assembly protein 40</fullName>
    </recommendedName>
    <alternativeName>
        <fullName evidence="11">Mitochondrial import inner membrane translocase TIM40</fullName>
    </alternativeName>
</protein>
<feature type="compositionally biased region" description="Polar residues" evidence="12">
    <location>
        <begin position="249"/>
        <end position="267"/>
    </location>
</feature>
<gene>
    <name evidence="14" type="ORF">BCR39DRAFT_509853</name>
</gene>
<keyword evidence="7" id="KW-0811">Translocation</keyword>
<feature type="region of interest" description="Disordered" evidence="12">
    <location>
        <begin position="209"/>
        <end position="267"/>
    </location>
</feature>
<dbReference type="Pfam" id="PF06747">
    <property type="entry name" value="CHCH"/>
    <property type="match status" value="1"/>
</dbReference>
<dbReference type="Proteomes" id="UP000193986">
    <property type="component" value="Unassembled WGS sequence"/>
</dbReference>
<evidence type="ECO:0000256" key="6">
    <source>
        <dbReference type="ARBA" id="ARBA00023002"/>
    </source>
</evidence>
<evidence type="ECO:0000313" key="14">
    <source>
        <dbReference type="EMBL" id="ORY35462.1"/>
    </source>
</evidence>
<dbReference type="AlphaFoldDB" id="A0A1Y2BL07"/>
<keyword evidence="9" id="KW-1015">Disulfide bond</keyword>
<accession>A0A1Y2BL07</accession>
<keyword evidence="15" id="KW-1185">Reference proteome</keyword>
<keyword evidence="8" id="KW-0496">Mitochondrion</keyword>
<evidence type="ECO:0000313" key="15">
    <source>
        <dbReference type="Proteomes" id="UP000193986"/>
    </source>
</evidence>
<dbReference type="GO" id="GO:0005758">
    <property type="term" value="C:mitochondrial intermembrane space"/>
    <property type="evidence" value="ECO:0007669"/>
    <property type="project" value="TreeGrafter"/>
</dbReference>
<evidence type="ECO:0000256" key="5">
    <source>
        <dbReference type="ARBA" id="ARBA00022927"/>
    </source>
</evidence>
<dbReference type="InterPro" id="IPR039289">
    <property type="entry name" value="CHCHD4"/>
</dbReference>
<evidence type="ECO:0000256" key="8">
    <source>
        <dbReference type="ARBA" id="ARBA00023128"/>
    </source>
</evidence>
<reference evidence="14 15" key="1">
    <citation type="submission" date="2016-07" db="EMBL/GenBank/DDBJ databases">
        <title>Pervasive Adenine N6-methylation of Active Genes in Fungi.</title>
        <authorList>
            <consortium name="DOE Joint Genome Institute"/>
            <person name="Mondo S.J."/>
            <person name="Dannebaum R.O."/>
            <person name="Kuo R.C."/>
            <person name="Labutti K."/>
            <person name="Haridas S."/>
            <person name="Kuo A."/>
            <person name="Salamov A."/>
            <person name="Ahrendt S.R."/>
            <person name="Lipzen A."/>
            <person name="Sullivan W."/>
            <person name="Andreopoulos W.B."/>
            <person name="Clum A."/>
            <person name="Lindquist E."/>
            <person name="Daum C."/>
            <person name="Ramamoorthy G.K."/>
            <person name="Gryganskyi A."/>
            <person name="Culley D."/>
            <person name="Magnuson J.K."/>
            <person name="James T.Y."/>
            <person name="O'Malley M.A."/>
            <person name="Stajich J.E."/>
            <person name="Spatafora J.W."/>
            <person name="Visel A."/>
            <person name="Grigoriev I.V."/>
        </authorList>
    </citation>
    <scope>NUCLEOTIDE SEQUENCE [LARGE SCALE GENOMIC DNA]</scope>
    <source>
        <strain evidence="14 15">68-887.2</strain>
    </source>
</reference>
<evidence type="ECO:0000256" key="12">
    <source>
        <dbReference type="SAM" id="MobiDB-lite"/>
    </source>
</evidence>
<dbReference type="FunCoup" id="A0A1Y2BL07">
    <property type="interactions" value="12"/>
</dbReference>
<sequence>MIARTALGPLARSASASARLYSTRATTSTSTTRRFALASIAVLAGTAAYAVARPSALAESYPKAAYDEPSLKENIHKKKDRLKTSNRRRKEEHSYSTEWISHIRMSKIELILSIAEEASVAKKTPQIVKEKEEESSDASQGAFNEETGEINWECPCLGGMAHGPCGEDFKAAFSCFVFSEAEPKGMDCVDKFKLMQDCFRAHPDVYGEEIEDEEVSEPGPSPLPNPDRKPSSNPSGNPPENSPVLGVTPETTPTKSVSKIATGNNTL</sequence>
<dbReference type="STRING" id="71784.A0A1Y2BL07"/>
<comment type="caution">
    <text evidence="14">The sequence shown here is derived from an EMBL/GenBank/DDBJ whole genome shotgun (WGS) entry which is preliminary data.</text>
</comment>
<dbReference type="GO" id="GO:0005743">
    <property type="term" value="C:mitochondrial inner membrane"/>
    <property type="evidence" value="ECO:0007669"/>
    <property type="project" value="UniProtKB-SubCell"/>
</dbReference>
<comment type="cofactor">
    <cofactor evidence="1">
        <name>Cu(2+)</name>
        <dbReference type="ChEBI" id="CHEBI:29036"/>
    </cofactor>
</comment>
<dbReference type="GO" id="GO:0015035">
    <property type="term" value="F:protein-disulfide reductase activity"/>
    <property type="evidence" value="ECO:0007669"/>
    <property type="project" value="InterPro"/>
</dbReference>
<evidence type="ECO:0000256" key="1">
    <source>
        <dbReference type="ARBA" id="ARBA00001973"/>
    </source>
</evidence>
<evidence type="ECO:0000256" key="10">
    <source>
        <dbReference type="ARBA" id="ARBA00023284"/>
    </source>
</evidence>
<feature type="domain" description="CHCH" evidence="13">
    <location>
        <begin position="165"/>
        <end position="200"/>
    </location>
</feature>
<keyword evidence="6" id="KW-0560">Oxidoreductase</keyword>
<dbReference type="GO" id="GO:0045041">
    <property type="term" value="P:protein import into mitochondrial intermembrane space"/>
    <property type="evidence" value="ECO:0007669"/>
    <property type="project" value="InterPro"/>
</dbReference>
<name>A0A1Y2BL07_9TREE</name>
<evidence type="ECO:0000256" key="9">
    <source>
        <dbReference type="ARBA" id="ARBA00023157"/>
    </source>
</evidence>
<evidence type="ECO:0000259" key="13">
    <source>
        <dbReference type="Pfam" id="PF06747"/>
    </source>
</evidence>
<organism evidence="14 15">
    <name type="scientific">Naematelia encephala</name>
    <dbReference type="NCBI Taxonomy" id="71784"/>
    <lineage>
        <taxon>Eukaryota</taxon>
        <taxon>Fungi</taxon>
        <taxon>Dikarya</taxon>
        <taxon>Basidiomycota</taxon>
        <taxon>Agaricomycotina</taxon>
        <taxon>Tremellomycetes</taxon>
        <taxon>Tremellales</taxon>
        <taxon>Naemateliaceae</taxon>
        <taxon>Naematelia</taxon>
    </lineage>
</organism>
<evidence type="ECO:0000256" key="11">
    <source>
        <dbReference type="ARBA" id="ARBA00033150"/>
    </source>
</evidence>
<dbReference type="PANTHER" id="PTHR21622">
    <property type="entry name" value="COILED-COIL-HELIX-COILED-COIL-HELIX DOMAIN CONTAINING 4"/>
    <property type="match status" value="1"/>
</dbReference>
<dbReference type="InParanoid" id="A0A1Y2BL07"/>
<dbReference type="Gene3D" id="1.10.287.2900">
    <property type="match status" value="1"/>
</dbReference>
<proteinExistence type="predicted"/>
<evidence type="ECO:0000256" key="4">
    <source>
        <dbReference type="ARBA" id="ARBA00022448"/>
    </source>
</evidence>
<evidence type="ECO:0000256" key="3">
    <source>
        <dbReference type="ARBA" id="ARBA00013714"/>
    </source>
</evidence>
<comment type="subcellular location">
    <subcellularLocation>
        <location evidence="2">Mitochondrion inner membrane</location>
        <topology evidence="2">Single-pass type II membrane protein</topology>
        <orientation evidence="2">Intermembrane side</orientation>
    </subcellularLocation>
</comment>
<dbReference type="PANTHER" id="PTHR21622:SF0">
    <property type="entry name" value="COILED-COIL-HELIX-COILED-COIL-HELIX DOMAIN CONTAINING 4"/>
    <property type="match status" value="1"/>
</dbReference>
<keyword evidence="5" id="KW-0653">Protein transport</keyword>
<keyword evidence="4" id="KW-0813">Transport</keyword>
<evidence type="ECO:0000256" key="2">
    <source>
        <dbReference type="ARBA" id="ARBA00004164"/>
    </source>
</evidence>